<dbReference type="EMBL" id="LT981265">
    <property type="protein sequence ID" value="SPC34272.1"/>
    <property type="molecule type" value="Genomic_DNA"/>
</dbReference>
<name>A0A2K5ARI4_9ARCH</name>
<dbReference type="Proteomes" id="UP000236248">
    <property type="component" value="Chromosome NCAV"/>
</dbReference>
<evidence type="ECO:0000313" key="1">
    <source>
        <dbReference type="EMBL" id="SPC34272.1"/>
    </source>
</evidence>
<dbReference type="RefSeq" id="WP_148695207.1">
    <property type="nucleotide sequence ID" value="NZ_LT981265.1"/>
</dbReference>
<keyword evidence="2" id="KW-1185">Reference proteome</keyword>
<evidence type="ECO:0000313" key="2">
    <source>
        <dbReference type="Proteomes" id="UP000236248"/>
    </source>
</evidence>
<dbReference type="KEGG" id="ncv:NCAV_1095"/>
<dbReference type="GeneID" id="41595116"/>
<organism evidence="1 2">
    <name type="scientific">Candidatus Nitrosocaldus cavascurensis</name>
    <dbReference type="NCBI Taxonomy" id="2058097"/>
    <lineage>
        <taxon>Archaea</taxon>
        <taxon>Nitrososphaerota</taxon>
        <taxon>Nitrososphaeria</taxon>
        <taxon>Candidatus Nitrosocaldales</taxon>
        <taxon>Candidatus Nitrosocaldaceae</taxon>
        <taxon>Candidatus Nitrosocaldus</taxon>
    </lineage>
</organism>
<dbReference type="AlphaFoldDB" id="A0A2K5ARI4"/>
<protein>
    <submittedName>
        <fullName evidence="1">Uncharacterized protein</fullName>
    </submittedName>
</protein>
<gene>
    <name evidence="1" type="ORF">NCAV_1095</name>
</gene>
<proteinExistence type="predicted"/>
<sequence length="69" mass="8123">MSLFVAQKRLAKKDMHTLYDAAFSKLERLSNKELLDLMKDENASSELREKAKDLLWKRLDPQDRDTVEV</sequence>
<reference evidence="2" key="1">
    <citation type="submission" date="2018-01" db="EMBL/GenBank/DDBJ databases">
        <authorList>
            <person name="Kerou L M."/>
        </authorList>
    </citation>
    <scope>NUCLEOTIDE SEQUENCE [LARGE SCALE GENOMIC DNA]</scope>
    <source>
        <strain evidence="2">SCU2</strain>
    </source>
</reference>
<accession>A0A2K5ARI4</accession>